<dbReference type="Pfam" id="PF20469">
    <property type="entry name" value="OLD-like_TOPRIM"/>
    <property type="match status" value="1"/>
</dbReference>
<dbReference type="GeneID" id="300290972"/>
<reference evidence="2 3" key="1">
    <citation type="submission" date="2020-08" db="EMBL/GenBank/DDBJ databases">
        <title>Sequencing the genomes of 1000 actinobacteria strains.</title>
        <authorList>
            <person name="Klenk H.-P."/>
        </authorList>
    </citation>
    <scope>NUCLEOTIDE SEQUENCE [LARGE SCALE GENOMIC DNA]</scope>
    <source>
        <strain evidence="2 3">DSM 43036</strain>
    </source>
</reference>
<dbReference type="EMBL" id="JACHJC010000001">
    <property type="protein sequence ID" value="MBB5110533.1"/>
    <property type="molecule type" value="Genomic_DNA"/>
</dbReference>
<dbReference type="RefSeq" id="WP_184680259.1">
    <property type="nucleotide sequence ID" value="NZ_JACHJC010000001.1"/>
</dbReference>
<proteinExistence type="predicted"/>
<evidence type="ECO:0000313" key="2">
    <source>
        <dbReference type="EMBL" id="MBB5110533.1"/>
    </source>
</evidence>
<dbReference type="InterPro" id="IPR051396">
    <property type="entry name" value="Bact_Antivir_Def_Nuclease"/>
</dbReference>
<gene>
    <name evidence="2" type="ORF">FHU28_000372</name>
</gene>
<evidence type="ECO:0000259" key="1">
    <source>
        <dbReference type="Pfam" id="PF20469"/>
    </source>
</evidence>
<protein>
    <submittedName>
        <fullName evidence="2">Energy-coupling factor transporter ATP-binding protein EcfA2</fullName>
    </submittedName>
</protein>
<dbReference type="CDD" id="cd00267">
    <property type="entry name" value="ABC_ATPase"/>
    <property type="match status" value="1"/>
</dbReference>
<accession>A0ABR6M579</accession>
<dbReference type="Gene3D" id="3.40.50.300">
    <property type="entry name" value="P-loop containing nucleotide triphosphate hydrolases"/>
    <property type="match status" value="2"/>
</dbReference>
<dbReference type="PANTHER" id="PTHR43581">
    <property type="entry name" value="ATP/GTP PHOSPHATASE"/>
    <property type="match status" value="1"/>
</dbReference>
<dbReference type="SUPFAM" id="SSF52540">
    <property type="entry name" value="P-loop containing nucleoside triphosphate hydrolases"/>
    <property type="match status" value="1"/>
</dbReference>
<evidence type="ECO:0000313" key="3">
    <source>
        <dbReference type="Proteomes" id="UP000618986"/>
    </source>
</evidence>
<organism evidence="2 3">
    <name type="scientific">Micromonospora echinospora</name>
    <name type="common">Micromonospora purpurea</name>
    <dbReference type="NCBI Taxonomy" id="1877"/>
    <lineage>
        <taxon>Bacteria</taxon>
        <taxon>Bacillati</taxon>
        <taxon>Actinomycetota</taxon>
        <taxon>Actinomycetes</taxon>
        <taxon>Micromonosporales</taxon>
        <taxon>Micromonosporaceae</taxon>
        <taxon>Micromonospora</taxon>
    </lineage>
</organism>
<dbReference type="PANTHER" id="PTHR43581:SF2">
    <property type="entry name" value="EXCINUCLEASE ATPASE SUBUNIT"/>
    <property type="match status" value="1"/>
</dbReference>
<sequence>MQLVSISVHGFRSLQDVGPIPIRRPTLLTGHNDSGKSATIDALAFLLGASSLAEEDRTFEVTRIGDGEAAPSSDAPESVRRVEATWVEGEFRLSDQEQGDLTLPGTILMRRLSSHELGPRLELLVDAPLDENLRDLDAKPLSDLRATAAALGVTVTSDARAKSSWVAALEQFARTQPFTRAWIPARKEITAALPKFLRFGDAESAEAAVRVALNSRYRSHLEDEDLKQQVHSLEDELGRRVREDAQGLVDHIKQRCPDLVSVEVQPDVSFTSGLRSTRILLARTDGETVSLSAVGAGRSRRISLAIWEWTSELLQRDAGSHAASDEQQIVLAYDEPDTHLDYIQQRRVMALIREQCAIPGVSMVIATHSMNLIDGAAIEDIVHLRLDGERTRASLLLSDLDDNANGQFLSDIATALGLRNTVLLHERCFVGVEGATEQQSFPLFFRLCTGRPVHAAGVVIVGCHNNEGALKFIGYLARSQRQVMLIVDADSRKTNKMFSDANLAKEGIDILGQTRFIGTPDKELEFVFTNEQWCAVANLVWPRNDTRSWEAKDVDALRSGKFSSALLKLFREGSDSGPSSKAEMMYEMARSLKAAAEVPAELCDAFLQLEKLATLDT</sequence>
<dbReference type="InterPro" id="IPR034139">
    <property type="entry name" value="TOPRIM_OLD"/>
</dbReference>
<keyword evidence="3" id="KW-1185">Reference proteome</keyword>
<comment type="caution">
    <text evidence="2">The sequence shown here is derived from an EMBL/GenBank/DDBJ whole genome shotgun (WGS) entry which is preliminary data.</text>
</comment>
<dbReference type="InterPro" id="IPR027417">
    <property type="entry name" value="P-loop_NTPase"/>
</dbReference>
<feature type="domain" description="OLD protein-like TOPRIM" evidence="1">
    <location>
        <begin position="432"/>
        <end position="490"/>
    </location>
</feature>
<dbReference type="GO" id="GO:0005524">
    <property type="term" value="F:ATP binding"/>
    <property type="evidence" value="ECO:0007669"/>
    <property type="project" value="UniProtKB-KW"/>
</dbReference>
<name>A0ABR6M579_MICEC</name>
<dbReference type="Proteomes" id="UP000618986">
    <property type="component" value="Unassembled WGS sequence"/>
</dbReference>
<keyword evidence="2" id="KW-0547">Nucleotide-binding</keyword>
<keyword evidence="2" id="KW-0067">ATP-binding</keyword>